<evidence type="ECO:0000259" key="5">
    <source>
        <dbReference type="Pfam" id="PF03081"/>
    </source>
</evidence>
<dbReference type="GO" id="GO:0015031">
    <property type="term" value="P:protein transport"/>
    <property type="evidence" value="ECO:0007669"/>
    <property type="project" value="UniProtKB-KW"/>
</dbReference>
<protein>
    <recommendedName>
        <fullName evidence="4">Exocyst subunit Exo70 family protein</fullName>
    </recommendedName>
</protein>
<dbReference type="PANTHER" id="PTHR12542:SF41">
    <property type="entry name" value="EXOCYST COMPLEX COMPONENT 7"/>
    <property type="match status" value="1"/>
</dbReference>
<dbReference type="Proteomes" id="UP000481153">
    <property type="component" value="Unassembled WGS sequence"/>
</dbReference>
<feature type="domain" description="Exocyst complex subunit Exo70 C-terminal" evidence="5">
    <location>
        <begin position="228"/>
        <end position="592"/>
    </location>
</feature>
<dbReference type="GO" id="GO:0000145">
    <property type="term" value="C:exocyst"/>
    <property type="evidence" value="ECO:0007669"/>
    <property type="project" value="InterPro"/>
</dbReference>
<evidence type="ECO:0000256" key="4">
    <source>
        <dbReference type="RuleBase" id="RU365026"/>
    </source>
</evidence>
<proteinExistence type="inferred from homology"/>
<evidence type="ECO:0000313" key="6">
    <source>
        <dbReference type="EMBL" id="KAF0742015.1"/>
    </source>
</evidence>
<comment type="function">
    <text evidence="4">Component of the exocyst complex.</text>
</comment>
<evidence type="ECO:0000256" key="1">
    <source>
        <dbReference type="ARBA" id="ARBA00006756"/>
    </source>
</evidence>
<dbReference type="AlphaFoldDB" id="A0A6G0XP35"/>
<dbReference type="SUPFAM" id="SSF74788">
    <property type="entry name" value="Cullin repeat-like"/>
    <property type="match status" value="1"/>
</dbReference>
<dbReference type="Gene3D" id="1.20.1280.170">
    <property type="entry name" value="Exocyst complex component Exo70"/>
    <property type="match status" value="1"/>
</dbReference>
<keyword evidence="4" id="KW-0653">Protein transport</keyword>
<gene>
    <name evidence="6" type="ORF">Ae201684_002952</name>
</gene>
<evidence type="ECO:0000256" key="3">
    <source>
        <dbReference type="ARBA" id="ARBA00022483"/>
    </source>
</evidence>
<organism evidence="6 7">
    <name type="scientific">Aphanomyces euteiches</name>
    <dbReference type="NCBI Taxonomy" id="100861"/>
    <lineage>
        <taxon>Eukaryota</taxon>
        <taxon>Sar</taxon>
        <taxon>Stramenopiles</taxon>
        <taxon>Oomycota</taxon>
        <taxon>Saprolegniomycetes</taxon>
        <taxon>Saprolegniales</taxon>
        <taxon>Verrucalvaceae</taxon>
        <taxon>Aphanomyces</taxon>
    </lineage>
</organism>
<dbReference type="InterPro" id="IPR016159">
    <property type="entry name" value="Cullin_repeat-like_dom_sf"/>
</dbReference>
<dbReference type="PANTHER" id="PTHR12542">
    <property type="entry name" value="EXOCYST COMPLEX PROTEIN EXO70"/>
    <property type="match status" value="1"/>
</dbReference>
<keyword evidence="3 4" id="KW-0268">Exocytosis</keyword>
<dbReference type="GO" id="GO:0006887">
    <property type="term" value="P:exocytosis"/>
    <property type="evidence" value="ECO:0007669"/>
    <property type="project" value="UniProtKB-KW"/>
</dbReference>
<comment type="caution">
    <text evidence="6">The sequence shown here is derived from an EMBL/GenBank/DDBJ whole genome shotgun (WGS) entry which is preliminary data.</text>
</comment>
<evidence type="ECO:0000256" key="2">
    <source>
        <dbReference type="ARBA" id="ARBA00022448"/>
    </source>
</evidence>
<keyword evidence="7" id="KW-1185">Reference proteome</keyword>
<dbReference type="InterPro" id="IPR046364">
    <property type="entry name" value="Exo70_C"/>
</dbReference>
<dbReference type="GO" id="GO:0005546">
    <property type="term" value="F:phosphatidylinositol-4,5-bisphosphate binding"/>
    <property type="evidence" value="ECO:0007669"/>
    <property type="project" value="InterPro"/>
</dbReference>
<comment type="similarity">
    <text evidence="1 4">Belongs to the EXO70 family.</text>
</comment>
<dbReference type="Pfam" id="PF03081">
    <property type="entry name" value="Exo70_C"/>
    <property type="match status" value="1"/>
</dbReference>
<evidence type="ECO:0000313" key="7">
    <source>
        <dbReference type="Proteomes" id="UP000481153"/>
    </source>
</evidence>
<accession>A0A6G0XP35</accession>
<dbReference type="VEuPathDB" id="FungiDB:AeMF1_011512"/>
<dbReference type="EMBL" id="VJMJ01000032">
    <property type="protein sequence ID" value="KAF0742015.1"/>
    <property type="molecule type" value="Genomic_DNA"/>
</dbReference>
<reference evidence="6 7" key="1">
    <citation type="submission" date="2019-07" db="EMBL/GenBank/DDBJ databases">
        <title>Genomics analysis of Aphanomyces spp. identifies a new class of oomycete effector associated with host adaptation.</title>
        <authorList>
            <person name="Gaulin E."/>
        </authorList>
    </citation>
    <scope>NUCLEOTIDE SEQUENCE [LARGE SCALE GENOMIC DNA]</scope>
    <source>
        <strain evidence="6 7">ATCC 201684</strain>
    </source>
</reference>
<name>A0A6G0XP35_9STRA</name>
<dbReference type="InterPro" id="IPR004140">
    <property type="entry name" value="Exo70"/>
</dbReference>
<keyword evidence="2 4" id="KW-0813">Transport</keyword>
<sequence>MEAPMPHSIDAIRRALGESKTQLATINTVLAGFKTGLDRLEGQMMPIYNLTGKLRETQKNIDLSVHELRAVNETFTTATEVASTLQKGAKYDQEEYIKSIQKLLRSIAFLEEHRVYEGSGKALEQAKQLLAQTQVKCKTDIVNDVALYARYSYKSITLEDNTCQQQVSVSKANEIDVAKTNELVKCLLSTAFPPRQLLVEYGERRFKIIQDFFKGAKPATASDDAKDEIGQYLDNIVEVIRSEKILSSQIFPNEDLNHAALSYTIAPLLESLTNDVQDESTDEIFRPLDLHYLFKIKSAAFKDVLQPPLRLREHPGVETTEPWRLVGIVGKIEEGLAVTSKKKLNRFKEEISEALQQEKNGLRDGNVHPVSSNVMQFLRQLCDHVVELESLLAADQTTNVAYFVDAIIMKLIDALNAKANLFKGRDDLRAIFLVNNIFYVSNSLKQLAHDSQNAVVTAALRQTIQPKIASLGDKAIQTFVQTSYDVFDPILADPKNKLQYTRNSDLLTLESGRILKEKFSKFNATLEEIHANHKTFMVPDADLRKKLQGAATQRILPSYSVFHEKYSVIHFSKKNMDKYVKYTPANVDAMLREIFVGSAPKTPTKHSS</sequence>